<evidence type="ECO:0000256" key="6">
    <source>
        <dbReference type="HAMAP-Rule" id="MF_00922"/>
    </source>
</evidence>
<dbReference type="PROSITE" id="PS51257">
    <property type="entry name" value="PROKAR_LIPOPROTEIN"/>
    <property type="match status" value="1"/>
</dbReference>
<organism evidence="8 9">
    <name type="scientific">Acidisphaera rubrifaciens HS-AP3</name>
    <dbReference type="NCBI Taxonomy" id="1231350"/>
    <lineage>
        <taxon>Bacteria</taxon>
        <taxon>Pseudomonadati</taxon>
        <taxon>Pseudomonadota</taxon>
        <taxon>Alphaproteobacteria</taxon>
        <taxon>Acetobacterales</taxon>
        <taxon>Acetobacteraceae</taxon>
        <taxon>Acidisphaera</taxon>
    </lineage>
</organism>
<evidence type="ECO:0000313" key="8">
    <source>
        <dbReference type="EMBL" id="GAN78443.1"/>
    </source>
</evidence>
<keyword evidence="4 6" id="KW-0998">Cell outer membrane</keyword>
<dbReference type="RefSeq" id="WP_048863103.1">
    <property type="nucleotide sequence ID" value="NZ_BANB01000857.1"/>
</dbReference>
<gene>
    <name evidence="6" type="primary">bamD</name>
    <name evidence="8" type="ORF">Asru_0859_03</name>
</gene>
<sequence>MTAPRPAVHMALSLILFAAPVLGGCSWFGGDDNEIKIDASKASPETLYNNGVDSLNDSHYDLAIKQFQAVEQNYPFASWAVNAQLMEGYAEYKRQHYSDAVAILDHFIQLHPAHRDIAYAYYLRALCYYEEIADIQRDQRTTLDALKALQEVVNRFPDSAYARDARLKIDLCNDHLAGKEMEIGRWYERQHLYTAAINRFQTVVNQYQTTNHVAEALHRLTEIYLILGMKDEARKTAAVLGYNYPGSTWYEDSYNQLADDNLLPGTGTKGAPPPPPDRSFFDRTLGSIF</sequence>
<proteinExistence type="inferred from homology"/>
<dbReference type="InterPro" id="IPR017689">
    <property type="entry name" value="BamD"/>
</dbReference>
<comment type="subunit">
    <text evidence="6">Part of the Bam complex.</text>
</comment>
<keyword evidence="9" id="KW-1185">Reference proteome</keyword>
<comment type="subcellular location">
    <subcellularLocation>
        <location evidence="6">Cell outer membrane</location>
        <topology evidence="6">Lipid-anchor</topology>
    </subcellularLocation>
</comment>
<dbReference type="PANTHER" id="PTHR37423">
    <property type="entry name" value="SOLUBLE LYTIC MUREIN TRANSGLYCOSYLASE-RELATED"/>
    <property type="match status" value="1"/>
</dbReference>
<dbReference type="AlphaFoldDB" id="A0A0D6PB67"/>
<evidence type="ECO:0000256" key="3">
    <source>
        <dbReference type="ARBA" id="ARBA00023139"/>
    </source>
</evidence>
<dbReference type="GO" id="GO:1990063">
    <property type="term" value="C:Bam protein complex"/>
    <property type="evidence" value="ECO:0007669"/>
    <property type="project" value="TreeGrafter"/>
</dbReference>
<comment type="similarity">
    <text evidence="6">Belongs to the BamD family.</text>
</comment>
<keyword evidence="5 6" id="KW-0449">Lipoprotein</keyword>
<dbReference type="NCBIfam" id="TIGR03302">
    <property type="entry name" value="OM_YfiO"/>
    <property type="match status" value="1"/>
</dbReference>
<evidence type="ECO:0000259" key="7">
    <source>
        <dbReference type="Pfam" id="PF13525"/>
    </source>
</evidence>
<dbReference type="EMBL" id="BANB01000857">
    <property type="protein sequence ID" value="GAN78443.1"/>
    <property type="molecule type" value="Genomic_DNA"/>
</dbReference>
<dbReference type="Gene3D" id="1.25.40.10">
    <property type="entry name" value="Tetratricopeptide repeat domain"/>
    <property type="match status" value="1"/>
</dbReference>
<keyword evidence="1 6" id="KW-0732">Signal</keyword>
<accession>A0A0D6PB67</accession>
<dbReference type="CDD" id="cd15830">
    <property type="entry name" value="BamD"/>
    <property type="match status" value="1"/>
</dbReference>
<evidence type="ECO:0000256" key="4">
    <source>
        <dbReference type="ARBA" id="ARBA00023237"/>
    </source>
</evidence>
<evidence type="ECO:0000256" key="1">
    <source>
        <dbReference type="ARBA" id="ARBA00022729"/>
    </source>
</evidence>
<dbReference type="SUPFAM" id="SSF48452">
    <property type="entry name" value="TPR-like"/>
    <property type="match status" value="1"/>
</dbReference>
<comment type="function">
    <text evidence="6">Part of the outer membrane protein assembly complex, which is involved in assembly and insertion of beta-barrel proteins into the outer membrane.</text>
</comment>
<dbReference type="InterPro" id="IPR039565">
    <property type="entry name" value="BamD-like"/>
</dbReference>
<dbReference type="Proteomes" id="UP000032680">
    <property type="component" value="Unassembled WGS sequence"/>
</dbReference>
<dbReference type="InterPro" id="IPR011990">
    <property type="entry name" value="TPR-like_helical_dom_sf"/>
</dbReference>
<dbReference type="GO" id="GO:0051205">
    <property type="term" value="P:protein insertion into membrane"/>
    <property type="evidence" value="ECO:0007669"/>
    <property type="project" value="UniProtKB-UniRule"/>
</dbReference>
<feature type="domain" description="Outer membrane lipoprotein BamD-like" evidence="7">
    <location>
        <begin position="42"/>
        <end position="236"/>
    </location>
</feature>
<evidence type="ECO:0000256" key="5">
    <source>
        <dbReference type="ARBA" id="ARBA00023288"/>
    </source>
</evidence>
<keyword evidence="2 6" id="KW-0472">Membrane</keyword>
<name>A0A0D6PB67_9PROT</name>
<keyword evidence="3 6" id="KW-0564">Palmitate</keyword>
<evidence type="ECO:0000256" key="2">
    <source>
        <dbReference type="ARBA" id="ARBA00023136"/>
    </source>
</evidence>
<protein>
    <recommendedName>
        <fullName evidence="6">Outer membrane protein assembly factor BamD</fullName>
    </recommendedName>
</protein>
<comment type="caution">
    <text evidence="8">The sequence shown here is derived from an EMBL/GenBank/DDBJ whole genome shotgun (WGS) entry which is preliminary data.</text>
</comment>
<dbReference type="PANTHER" id="PTHR37423:SF1">
    <property type="entry name" value="OUTER MEMBRANE PROTEIN ASSEMBLY FACTOR BAMD"/>
    <property type="match status" value="1"/>
</dbReference>
<dbReference type="Pfam" id="PF13525">
    <property type="entry name" value="YfiO"/>
    <property type="match status" value="1"/>
</dbReference>
<reference evidence="8 9" key="1">
    <citation type="submission" date="2012-11" db="EMBL/GenBank/DDBJ databases">
        <title>Whole genome sequence of Acidisphaera rubrifaciens HS-AP3.</title>
        <authorList>
            <person name="Azuma Y."/>
            <person name="Higashiura N."/>
            <person name="Hirakawa H."/>
            <person name="Matsushita K."/>
        </authorList>
    </citation>
    <scope>NUCLEOTIDE SEQUENCE [LARGE SCALE GENOMIC DNA]</scope>
    <source>
        <strain evidence="8 9">HS-AP3</strain>
    </source>
</reference>
<evidence type="ECO:0000313" key="9">
    <source>
        <dbReference type="Proteomes" id="UP000032680"/>
    </source>
</evidence>
<dbReference type="HAMAP" id="MF_00922">
    <property type="entry name" value="OM_assembly_BamD"/>
    <property type="match status" value="1"/>
</dbReference>
<dbReference type="OrthoDB" id="9804044at2"/>
<dbReference type="GO" id="GO:0043165">
    <property type="term" value="P:Gram-negative-bacterium-type cell outer membrane assembly"/>
    <property type="evidence" value="ECO:0007669"/>
    <property type="project" value="UniProtKB-UniRule"/>
</dbReference>